<dbReference type="OrthoDB" id="10052172at2759"/>
<sequence>MAVSIDDLEPGDRVEYHPIGGGAAPNITTGVVVDLIVNDKRKYSYLHSRGLVLREGEREITVHASKTEPRILIQNDKTKKVAGVMIDEDLAVIEATMDNPAVLIQDDKTHKITVRRLDDLEKIVLKKAVDIEKLPYAK</sequence>
<proteinExistence type="predicted"/>
<reference evidence="1 2" key="1">
    <citation type="journal article" date="2017" name="Mycologia">
        <title>Bifiguratus adelaidae, gen. et sp. nov., a new member of Mucoromycotina in endophytic and soil-dwelling habitats.</title>
        <authorList>
            <person name="Torres-Cruz T.J."/>
            <person name="Billingsley Tobias T.L."/>
            <person name="Almatruk M."/>
            <person name="Hesse C."/>
            <person name="Kuske C.R."/>
            <person name="Desiro A."/>
            <person name="Benucci G.M."/>
            <person name="Bonito G."/>
            <person name="Stajich J.E."/>
            <person name="Dunlap C."/>
            <person name="Arnold A.E."/>
            <person name="Porras-Alfaro A."/>
        </authorList>
    </citation>
    <scope>NUCLEOTIDE SEQUENCE [LARGE SCALE GENOMIC DNA]</scope>
    <source>
        <strain evidence="1 2">AZ0501</strain>
    </source>
</reference>
<organism evidence="1 2">
    <name type="scientific">Bifiguratus adelaidae</name>
    <dbReference type="NCBI Taxonomy" id="1938954"/>
    <lineage>
        <taxon>Eukaryota</taxon>
        <taxon>Fungi</taxon>
        <taxon>Fungi incertae sedis</taxon>
        <taxon>Mucoromycota</taxon>
        <taxon>Mucoromycotina</taxon>
        <taxon>Endogonomycetes</taxon>
        <taxon>Endogonales</taxon>
        <taxon>Endogonales incertae sedis</taxon>
        <taxon>Bifiguratus</taxon>
    </lineage>
</organism>
<dbReference type="Proteomes" id="UP000242875">
    <property type="component" value="Unassembled WGS sequence"/>
</dbReference>
<feature type="non-terminal residue" evidence="1">
    <location>
        <position position="138"/>
    </location>
</feature>
<dbReference type="EMBL" id="MVBO01000146">
    <property type="protein sequence ID" value="OZJ02519.1"/>
    <property type="molecule type" value="Genomic_DNA"/>
</dbReference>
<gene>
    <name evidence="1" type="ORF">BZG36_04266</name>
</gene>
<accession>A0A261XVX3</accession>
<keyword evidence="2" id="KW-1185">Reference proteome</keyword>
<dbReference type="AlphaFoldDB" id="A0A261XVX3"/>
<evidence type="ECO:0000313" key="1">
    <source>
        <dbReference type="EMBL" id="OZJ02519.1"/>
    </source>
</evidence>
<protein>
    <submittedName>
        <fullName evidence="1">Uncharacterized protein</fullName>
    </submittedName>
</protein>
<name>A0A261XVX3_9FUNG</name>
<comment type="caution">
    <text evidence="1">The sequence shown here is derived from an EMBL/GenBank/DDBJ whole genome shotgun (WGS) entry which is preliminary data.</text>
</comment>
<evidence type="ECO:0000313" key="2">
    <source>
        <dbReference type="Proteomes" id="UP000242875"/>
    </source>
</evidence>